<dbReference type="InterPro" id="IPR037518">
    <property type="entry name" value="MPN"/>
</dbReference>
<reference evidence="9 10" key="1">
    <citation type="submission" date="2019-10" db="EMBL/GenBank/DDBJ databases">
        <title>Alkalibaculum tamaniensis sp.nov., a new alkaliphilic acetogen, isolated on methoxylated aromatics from a mud volcano.</title>
        <authorList>
            <person name="Khomyakova M.A."/>
            <person name="Merkel A.Y."/>
            <person name="Bonch-Osmolovskaya E.A."/>
            <person name="Slobodkin A.I."/>
        </authorList>
    </citation>
    <scope>NUCLEOTIDE SEQUENCE [LARGE SCALE GENOMIC DNA]</scope>
    <source>
        <strain evidence="9 10">M08DMB</strain>
    </source>
</reference>
<keyword evidence="10" id="KW-1185">Reference proteome</keyword>
<evidence type="ECO:0000256" key="5">
    <source>
        <dbReference type="ARBA" id="ARBA00022833"/>
    </source>
</evidence>
<organism evidence="9 10">
    <name type="scientific">Alkalibaculum sporogenes</name>
    <dbReference type="NCBI Taxonomy" id="2655001"/>
    <lineage>
        <taxon>Bacteria</taxon>
        <taxon>Bacillati</taxon>
        <taxon>Bacillota</taxon>
        <taxon>Clostridia</taxon>
        <taxon>Eubacteriales</taxon>
        <taxon>Eubacteriaceae</taxon>
        <taxon>Alkalibaculum</taxon>
    </lineage>
</organism>
<dbReference type="PROSITE" id="PS50249">
    <property type="entry name" value="MPN"/>
    <property type="match status" value="1"/>
</dbReference>
<dbReference type="PROSITE" id="PS01302">
    <property type="entry name" value="UPF0758"/>
    <property type="match status" value="1"/>
</dbReference>
<feature type="domain" description="MPN" evidence="8">
    <location>
        <begin position="113"/>
        <end position="235"/>
    </location>
</feature>
<dbReference type="InterPro" id="IPR025657">
    <property type="entry name" value="RadC_JAB"/>
</dbReference>
<dbReference type="PANTHER" id="PTHR30471:SF3">
    <property type="entry name" value="UPF0758 PROTEIN YEES-RELATED"/>
    <property type="match status" value="1"/>
</dbReference>
<dbReference type="InterPro" id="IPR001405">
    <property type="entry name" value="UPF0758"/>
</dbReference>
<keyword evidence="2" id="KW-0645">Protease</keyword>
<dbReference type="GO" id="GO:0008237">
    <property type="term" value="F:metallopeptidase activity"/>
    <property type="evidence" value="ECO:0007669"/>
    <property type="project" value="UniProtKB-KW"/>
</dbReference>
<dbReference type="EMBL" id="WHNX01000004">
    <property type="protein sequence ID" value="MPW24841.1"/>
    <property type="molecule type" value="Genomic_DNA"/>
</dbReference>
<dbReference type="AlphaFoldDB" id="A0A6A7K675"/>
<dbReference type="NCBIfam" id="TIGR00608">
    <property type="entry name" value="radc"/>
    <property type="match status" value="1"/>
</dbReference>
<evidence type="ECO:0000256" key="2">
    <source>
        <dbReference type="ARBA" id="ARBA00022670"/>
    </source>
</evidence>
<dbReference type="CDD" id="cd08071">
    <property type="entry name" value="MPN_DUF2466"/>
    <property type="match status" value="1"/>
</dbReference>
<name>A0A6A7K675_9FIRM</name>
<dbReference type="PANTHER" id="PTHR30471">
    <property type="entry name" value="DNA REPAIR PROTEIN RADC"/>
    <property type="match status" value="1"/>
</dbReference>
<evidence type="ECO:0000313" key="9">
    <source>
        <dbReference type="EMBL" id="MPW24841.1"/>
    </source>
</evidence>
<proteinExistence type="inferred from homology"/>
<dbReference type="GO" id="GO:0006508">
    <property type="term" value="P:proteolysis"/>
    <property type="evidence" value="ECO:0007669"/>
    <property type="project" value="UniProtKB-KW"/>
</dbReference>
<accession>A0A6A7K675</accession>
<dbReference type="InterPro" id="IPR046778">
    <property type="entry name" value="UPF0758_N"/>
</dbReference>
<dbReference type="Pfam" id="PF04002">
    <property type="entry name" value="RadC"/>
    <property type="match status" value="1"/>
</dbReference>
<keyword evidence="3" id="KW-0479">Metal-binding</keyword>
<dbReference type="NCBIfam" id="NF000642">
    <property type="entry name" value="PRK00024.1"/>
    <property type="match status" value="1"/>
</dbReference>
<evidence type="ECO:0000256" key="1">
    <source>
        <dbReference type="ARBA" id="ARBA00010243"/>
    </source>
</evidence>
<evidence type="ECO:0000256" key="7">
    <source>
        <dbReference type="RuleBase" id="RU003797"/>
    </source>
</evidence>
<keyword evidence="4" id="KW-0378">Hydrolase</keyword>
<sequence length="235" mass="26491">MMNNIYKHIPIPELPIDEQPRYKMTNLGCEVLSNAELFAILIGTGNKEETAVQLSQRILKCCDNDLSYFVNASIEQLSNSRELKGIGAVKACKIKAAFEIGRRLNKQIKTYTKVRSPKDIADLLMQDMKYLNQEYFKIILLDTKNQITSIETVTIGTLNASLVHPREVFRIAINKSSSSIIIVHNHPSGDPCPSEEDKRITNRLLDAGEIIGIKLLDHLIIGYDNYVSFKELGLL</sequence>
<dbReference type="Gene3D" id="3.40.140.10">
    <property type="entry name" value="Cytidine Deaminase, domain 2"/>
    <property type="match status" value="1"/>
</dbReference>
<dbReference type="RefSeq" id="WP_152801723.1">
    <property type="nucleotide sequence ID" value="NZ_WHNX01000004.1"/>
</dbReference>
<comment type="caution">
    <text evidence="9">The sequence shown here is derived from an EMBL/GenBank/DDBJ whole genome shotgun (WGS) entry which is preliminary data.</text>
</comment>
<dbReference type="InterPro" id="IPR020891">
    <property type="entry name" value="UPF0758_CS"/>
</dbReference>
<comment type="similarity">
    <text evidence="1 7">Belongs to the UPF0758 family.</text>
</comment>
<dbReference type="Pfam" id="PF20582">
    <property type="entry name" value="UPF0758_N"/>
    <property type="match status" value="1"/>
</dbReference>
<dbReference type="SUPFAM" id="SSF102712">
    <property type="entry name" value="JAB1/MPN domain"/>
    <property type="match status" value="1"/>
</dbReference>
<keyword evidence="6" id="KW-0482">Metalloprotease</keyword>
<evidence type="ECO:0000259" key="8">
    <source>
        <dbReference type="PROSITE" id="PS50249"/>
    </source>
</evidence>
<protein>
    <submittedName>
        <fullName evidence="9">DNA repair protein RadC</fullName>
    </submittedName>
</protein>
<dbReference type="Proteomes" id="UP000440004">
    <property type="component" value="Unassembled WGS sequence"/>
</dbReference>
<evidence type="ECO:0000313" key="10">
    <source>
        <dbReference type="Proteomes" id="UP000440004"/>
    </source>
</evidence>
<gene>
    <name evidence="9" type="primary">radC</name>
    <name evidence="9" type="ORF">GC105_03425</name>
</gene>
<evidence type="ECO:0000256" key="3">
    <source>
        <dbReference type="ARBA" id="ARBA00022723"/>
    </source>
</evidence>
<keyword evidence="5" id="KW-0862">Zinc</keyword>
<dbReference type="GO" id="GO:0046872">
    <property type="term" value="F:metal ion binding"/>
    <property type="evidence" value="ECO:0007669"/>
    <property type="project" value="UniProtKB-KW"/>
</dbReference>
<evidence type="ECO:0000256" key="4">
    <source>
        <dbReference type="ARBA" id="ARBA00022801"/>
    </source>
</evidence>
<evidence type="ECO:0000256" key="6">
    <source>
        <dbReference type="ARBA" id="ARBA00023049"/>
    </source>
</evidence>